<dbReference type="GO" id="GO:0006952">
    <property type="term" value="P:defense response"/>
    <property type="evidence" value="ECO:0007669"/>
    <property type="project" value="UniProtKB-KW"/>
</dbReference>
<dbReference type="InterPro" id="IPR056789">
    <property type="entry name" value="LRR_R13L1-DRL21"/>
</dbReference>
<evidence type="ECO:0000259" key="9">
    <source>
        <dbReference type="Pfam" id="PF23598"/>
    </source>
</evidence>
<dbReference type="Gene3D" id="1.10.10.10">
    <property type="entry name" value="Winged helix-like DNA-binding domain superfamily/Winged helix DNA-binding domain"/>
    <property type="match status" value="1"/>
</dbReference>
<comment type="caution">
    <text evidence="11">The sequence shown here is derived from an EMBL/GenBank/DDBJ whole genome shotgun (WGS) entry which is preliminary data.</text>
</comment>
<evidence type="ECO:0000256" key="2">
    <source>
        <dbReference type="ARBA" id="ARBA00022737"/>
    </source>
</evidence>
<protein>
    <recommendedName>
        <fullName evidence="13">Disease resistance RPP13-like protein 1</fullName>
    </recommendedName>
</protein>
<reference evidence="11 12" key="1">
    <citation type="journal article" date="2021" name="Commun. Biol.">
        <title>The genome of Shorea leprosula (Dipterocarpaceae) highlights the ecological relevance of drought in aseasonal tropical rainforests.</title>
        <authorList>
            <person name="Ng K.K.S."/>
            <person name="Kobayashi M.J."/>
            <person name="Fawcett J.A."/>
            <person name="Hatakeyama M."/>
            <person name="Paape T."/>
            <person name="Ng C.H."/>
            <person name="Ang C.C."/>
            <person name="Tnah L.H."/>
            <person name="Lee C.T."/>
            <person name="Nishiyama T."/>
            <person name="Sese J."/>
            <person name="O'Brien M.J."/>
            <person name="Copetti D."/>
            <person name="Mohd Noor M.I."/>
            <person name="Ong R.C."/>
            <person name="Putra M."/>
            <person name="Sireger I.Z."/>
            <person name="Indrioko S."/>
            <person name="Kosugi Y."/>
            <person name="Izuno A."/>
            <person name="Isagi Y."/>
            <person name="Lee S.L."/>
            <person name="Shimizu K.K."/>
        </authorList>
    </citation>
    <scope>NUCLEOTIDE SEQUENCE [LARGE SCALE GENOMIC DNA]</scope>
    <source>
        <strain evidence="11">214</strain>
    </source>
</reference>
<dbReference type="InterPro" id="IPR058922">
    <property type="entry name" value="WHD_DRP"/>
</dbReference>
<keyword evidence="12" id="KW-1185">Reference proteome</keyword>
<organism evidence="11 12">
    <name type="scientific">Rubroshorea leprosula</name>
    <dbReference type="NCBI Taxonomy" id="152421"/>
    <lineage>
        <taxon>Eukaryota</taxon>
        <taxon>Viridiplantae</taxon>
        <taxon>Streptophyta</taxon>
        <taxon>Embryophyta</taxon>
        <taxon>Tracheophyta</taxon>
        <taxon>Spermatophyta</taxon>
        <taxon>Magnoliopsida</taxon>
        <taxon>eudicotyledons</taxon>
        <taxon>Gunneridae</taxon>
        <taxon>Pentapetalae</taxon>
        <taxon>rosids</taxon>
        <taxon>malvids</taxon>
        <taxon>Malvales</taxon>
        <taxon>Dipterocarpaceae</taxon>
        <taxon>Rubroshorea</taxon>
    </lineage>
</organism>
<dbReference type="Proteomes" id="UP001054252">
    <property type="component" value="Unassembled WGS sequence"/>
</dbReference>
<dbReference type="PANTHER" id="PTHR36766:SF51">
    <property type="entry name" value="DISEASE RESISTANCE RPP13-LIKE PROTEIN 1"/>
    <property type="match status" value="1"/>
</dbReference>
<dbReference type="SUPFAM" id="SSF52058">
    <property type="entry name" value="L domain-like"/>
    <property type="match status" value="2"/>
</dbReference>
<dbReference type="PANTHER" id="PTHR36766">
    <property type="entry name" value="PLANT BROAD-SPECTRUM MILDEW RESISTANCE PROTEIN RPW8"/>
    <property type="match status" value="1"/>
</dbReference>
<dbReference type="Gene3D" id="3.80.10.10">
    <property type="entry name" value="Ribonuclease Inhibitor"/>
    <property type="match status" value="4"/>
</dbReference>
<dbReference type="FunFam" id="3.40.50.300:FF:001091">
    <property type="entry name" value="Probable disease resistance protein At1g61300"/>
    <property type="match status" value="1"/>
</dbReference>
<dbReference type="InterPro" id="IPR027417">
    <property type="entry name" value="P-loop_NTPase"/>
</dbReference>
<dbReference type="InterPro" id="IPR002182">
    <property type="entry name" value="NB-ARC"/>
</dbReference>
<feature type="domain" description="R13L1/DRL21-like LRR repeat region" evidence="10">
    <location>
        <begin position="780"/>
        <end position="877"/>
    </location>
</feature>
<keyword evidence="2" id="KW-0677">Repeat</keyword>
<accession>A0AAV5MC21</accession>
<dbReference type="Pfam" id="PF25019">
    <property type="entry name" value="LRR_R13L1-DRL21"/>
    <property type="match status" value="1"/>
</dbReference>
<dbReference type="InterPro" id="IPR032675">
    <property type="entry name" value="LRR_dom_sf"/>
</dbReference>
<keyword evidence="1" id="KW-0433">Leucine-rich repeat</keyword>
<dbReference type="EMBL" id="BPVZ01000207">
    <property type="protein sequence ID" value="GKV46391.1"/>
    <property type="molecule type" value="Genomic_DNA"/>
</dbReference>
<evidence type="ECO:0000313" key="11">
    <source>
        <dbReference type="EMBL" id="GKV46391.1"/>
    </source>
</evidence>
<feature type="domain" description="Disease resistance protein winged helix" evidence="8">
    <location>
        <begin position="445"/>
        <end position="515"/>
    </location>
</feature>
<feature type="domain" description="NB-ARC" evidence="6">
    <location>
        <begin position="187"/>
        <end position="358"/>
    </location>
</feature>
<dbReference type="GO" id="GO:0051707">
    <property type="term" value="P:response to other organism"/>
    <property type="evidence" value="ECO:0007669"/>
    <property type="project" value="UniProtKB-ARBA"/>
</dbReference>
<dbReference type="Pfam" id="PF18052">
    <property type="entry name" value="Rx_N"/>
    <property type="match status" value="1"/>
</dbReference>
<keyword evidence="3" id="KW-0547">Nucleotide-binding</keyword>
<sequence length="1324" mass="151294">MEVLSRVGDSFLYVIFDSLFEKIKEYISDQLWDSEEIHVHMKSWMTLLPKITVVLQHAEENQVANQFVKSYLDDLRDLAYDMEDILEGFVIDAKRSKSIAESKDGPSKLQRIISGVNNFFSSNKAKRDQEINSMVMDLNGRLQKIENGMRTLGLIDLALKLEDRSHKVVAKRLPESSVPEHKVWGRDEDKNSIVQRLLKDGGSLEQDFVIPIVGMGGLGKTTLARLIYNDKKLEGKFDLKAWVSVSDEFDVARITRTILEQVTKKKCVLDDFSSLQEELKMELSGHKFLLVLDDVWNKEYGRWDVLNKPFMSGVPGSKIIVTTRNKDVGTMMRIDDGVYNLALLQDDACLPLFTRHALGKENFNLHPNLQDIGEKLVKRCKRLPLALKTLGGVLRGKLRPDEWENVLNSDIWSSSEDRSGILPALRLSYNHLPSHLKRCFAYCALFPKDYEFDKKELVLLWTAEGLLQQQSHEKKQMEEEIGHQYFDELFLRSLFQQSSGDESRFVMHDLINDLALDVTGKIYCNLERSMGDEKLEKARHLSFTPDQYEISERFIILDKLKHWRTFLPLSGYKTCSYLSKRILHEFLPTLNRLRVLSLHHYQISELPESFENLKHIRYIDLSCTSVACIPELVGSLLFLQTLLLYGCQKLSKLPMTIGNLIDLHHLDITDTPSLKEMPSGIGNLKNLVTLSKFIVGKASGMMMRLSDLKNLSQIRGRLSILNLQNVLDVQDAREANLDKIHGLEELVLEWITSDSDMERTAFDNDLDSNFDLERTTSDHDLEWTTSNNNRDELVLKMQVLGWLKPHSNLKSLKISCYGGENFPPWFRNMLNWKEWTSLAGSEGEFRCLHKLVIEGCPKLGQLPSNLSSLKELSIRCCNGVLLKRMVNLTSLTNLKIEQISKLICLPESFTQSCTALETLDIANCNDLTCLWEEGIEIEQSLLPFNLKHLSLQRCSALESLPDAMMMRTDSSSSSNTSMLMSRLERLEICHCDSLKSFPRGKLPTSLKYLSIENCEGLESLPDVDGDYNNSDLHSKICNLPCLYSSQGSCHQLPAFLKEFEVTYGGEWLESFPEKMLQHCTRLQSISIWNCKILKSLPNLDGVSKLVRLCIWSCEVLESIPEELWLCTRNLKGLVVQWCKNFKYLPNTMYQLESLQDLSMQHCPSIKCIPNGGLPPNLKCLRFDYCENLKCVPNSMCQLTSLGNLSLSGEALTMDLQNLTSLRSLGIGRKLPLGIVLPSSLTSLLIWKAENLESIPGGLFQNLSSLTWLLIENCPKLRSLPREAFPPSLEKLEIWKCPHLKRQRFEENGDYWNLTWSIPCVRISE</sequence>
<name>A0AAV5MC21_9ROSI</name>
<evidence type="ECO:0000256" key="1">
    <source>
        <dbReference type="ARBA" id="ARBA00022614"/>
    </source>
</evidence>
<dbReference type="Pfam" id="PF23598">
    <property type="entry name" value="LRR_14"/>
    <property type="match status" value="1"/>
</dbReference>
<dbReference type="GO" id="GO:0005524">
    <property type="term" value="F:ATP binding"/>
    <property type="evidence" value="ECO:0007669"/>
    <property type="project" value="UniProtKB-KW"/>
</dbReference>
<dbReference type="Gene3D" id="1.10.8.430">
    <property type="entry name" value="Helical domain of apoptotic protease-activating factors"/>
    <property type="match status" value="1"/>
</dbReference>
<dbReference type="SUPFAM" id="SSF52540">
    <property type="entry name" value="P-loop containing nucleoside triphosphate hydrolases"/>
    <property type="match status" value="1"/>
</dbReference>
<feature type="domain" description="Disease resistance N-terminal" evidence="7">
    <location>
        <begin position="18"/>
        <end position="102"/>
    </location>
</feature>
<proteinExistence type="predicted"/>
<dbReference type="FunFam" id="1.10.10.10:FF:000322">
    <property type="entry name" value="Probable disease resistance protein At1g63360"/>
    <property type="match status" value="1"/>
</dbReference>
<keyword evidence="4" id="KW-0611">Plant defense</keyword>
<evidence type="ECO:0000259" key="8">
    <source>
        <dbReference type="Pfam" id="PF23559"/>
    </source>
</evidence>
<dbReference type="InterPro" id="IPR041118">
    <property type="entry name" value="Rx_N"/>
</dbReference>
<evidence type="ECO:0000256" key="5">
    <source>
        <dbReference type="ARBA" id="ARBA00022840"/>
    </source>
</evidence>
<dbReference type="GO" id="GO:0043531">
    <property type="term" value="F:ADP binding"/>
    <property type="evidence" value="ECO:0007669"/>
    <property type="project" value="InterPro"/>
</dbReference>
<feature type="domain" description="Disease resistance R13L4/SHOC-2-like LRR" evidence="9">
    <location>
        <begin position="589"/>
        <end position="757"/>
    </location>
</feature>
<dbReference type="InterPro" id="IPR055414">
    <property type="entry name" value="LRR_R13L4/SHOC2-like"/>
</dbReference>
<dbReference type="Gene3D" id="1.20.5.4130">
    <property type="match status" value="1"/>
</dbReference>
<evidence type="ECO:0000256" key="3">
    <source>
        <dbReference type="ARBA" id="ARBA00022741"/>
    </source>
</evidence>
<gene>
    <name evidence="11" type="ORF">SLEP1_g53377</name>
</gene>
<dbReference type="InterPro" id="IPR042197">
    <property type="entry name" value="Apaf_helical"/>
</dbReference>
<evidence type="ECO:0008006" key="13">
    <source>
        <dbReference type="Google" id="ProtNLM"/>
    </source>
</evidence>
<dbReference type="Pfam" id="PF00931">
    <property type="entry name" value="NB-ARC"/>
    <property type="match status" value="1"/>
</dbReference>
<evidence type="ECO:0000259" key="10">
    <source>
        <dbReference type="Pfam" id="PF25019"/>
    </source>
</evidence>
<dbReference type="Gene3D" id="3.40.50.300">
    <property type="entry name" value="P-loop containing nucleotide triphosphate hydrolases"/>
    <property type="match status" value="1"/>
</dbReference>
<evidence type="ECO:0000256" key="4">
    <source>
        <dbReference type="ARBA" id="ARBA00022821"/>
    </source>
</evidence>
<dbReference type="PRINTS" id="PR00364">
    <property type="entry name" value="DISEASERSIST"/>
</dbReference>
<evidence type="ECO:0000259" key="7">
    <source>
        <dbReference type="Pfam" id="PF18052"/>
    </source>
</evidence>
<dbReference type="InterPro" id="IPR036388">
    <property type="entry name" value="WH-like_DNA-bd_sf"/>
</dbReference>
<dbReference type="Pfam" id="PF23559">
    <property type="entry name" value="WHD_DRP"/>
    <property type="match status" value="1"/>
</dbReference>
<evidence type="ECO:0000313" key="12">
    <source>
        <dbReference type="Proteomes" id="UP001054252"/>
    </source>
</evidence>
<keyword evidence="5" id="KW-0067">ATP-binding</keyword>
<evidence type="ECO:0000259" key="6">
    <source>
        <dbReference type="Pfam" id="PF00931"/>
    </source>
</evidence>